<proteinExistence type="predicted"/>
<protein>
    <submittedName>
        <fullName evidence="1">Uncharacterized protein</fullName>
    </submittedName>
</protein>
<dbReference type="Proteomes" id="UP000192813">
    <property type="component" value="Unassembled WGS sequence"/>
</dbReference>
<evidence type="ECO:0000313" key="2">
    <source>
        <dbReference type="Proteomes" id="UP000192813"/>
    </source>
</evidence>
<comment type="caution">
    <text evidence="1">The sequence shown here is derived from an EMBL/GenBank/DDBJ whole genome shotgun (WGS) entry which is preliminary data.</text>
</comment>
<evidence type="ECO:0000313" key="1">
    <source>
        <dbReference type="EMBL" id="PNL90867.1"/>
    </source>
</evidence>
<accession>A0A2J9PKN8</accession>
<dbReference type="AlphaFoldDB" id="A0A2J9PKN8"/>
<gene>
    <name evidence="1" type="ORF">A6J77_000725</name>
</gene>
<sequence length="62" mass="7120">MSKNYIYVSEASESQQYVSKNPNFKGCMTIVLNTEGESPKDQVKLKKELLEFVRELCESLQS</sequence>
<reference evidence="2" key="1">
    <citation type="submission" date="2017-12" db="EMBL/GenBank/DDBJ databases">
        <title>FDA dAtabase for Regulatory Grade micrObial Sequences (FDA-ARGOS): Supporting development and validation of Infectious Disease Dx tests.</title>
        <authorList>
            <person name="Hoffmann M."/>
            <person name="Allard M."/>
            <person name="Evans P."/>
            <person name="Brown E."/>
            <person name="Tallon L."/>
            <person name="Sadzewicz L."/>
            <person name="Sengamalay N."/>
            <person name="Ott S."/>
            <person name="Godinez A."/>
            <person name="Nagaraj S."/>
            <person name="Vavikolanu K."/>
            <person name="Aluvathingal J."/>
            <person name="Nadendla S."/>
            <person name="Sichtig H."/>
        </authorList>
    </citation>
    <scope>NUCLEOTIDE SEQUENCE [LARGE SCALE GENOMIC DNA]</scope>
    <source>
        <strain evidence="2">FDAARGOS_249</strain>
    </source>
</reference>
<organism evidence="1 2">
    <name type="scientific">Aerococcus viridans</name>
    <dbReference type="NCBI Taxonomy" id="1377"/>
    <lineage>
        <taxon>Bacteria</taxon>
        <taxon>Bacillati</taxon>
        <taxon>Bacillota</taxon>
        <taxon>Bacilli</taxon>
        <taxon>Lactobacillales</taxon>
        <taxon>Aerococcaceae</taxon>
        <taxon>Aerococcus</taxon>
    </lineage>
</organism>
<dbReference type="EMBL" id="NBTM02000001">
    <property type="protein sequence ID" value="PNL90867.1"/>
    <property type="molecule type" value="Genomic_DNA"/>
</dbReference>
<name>A0A2J9PKN8_9LACT</name>